<dbReference type="STRING" id="1798512.A3A39_03090"/>
<comment type="caution">
    <text evidence="10">The sequence shown here is derived from an EMBL/GenBank/DDBJ whole genome shotgun (WGS) entry which is preliminary data.</text>
</comment>
<evidence type="ECO:0000256" key="7">
    <source>
        <dbReference type="ARBA" id="ARBA00023136"/>
    </source>
</evidence>
<feature type="transmembrane region" description="Helical" evidence="8">
    <location>
        <begin position="151"/>
        <end position="168"/>
    </location>
</feature>
<dbReference type="Pfam" id="PF13231">
    <property type="entry name" value="PMT_2"/>
    <property type="match status" value="1"/>
</dbReference>
<dbReference type="Proteomes" id="UP000177372">
    <property type="component" value="Unassembled WGS sequence"/>
</dbReference>
<organism evidence="10 11">
    <name type="scientific">Candidatus Kaiserbacteria bacterium RIFCSPLOWO2_01_FULL_54_13</name>
    <dbReference type="NCBI Taxonomy" id="1798512"/>
    <lineage>
        <taxon>Bacteria</taxon>
        <taxon>Candidatus Kaiseribacteriota</taxon>
    </lineage>
</organism>
<feature type="transmembrane region" description="Helical" evidence="8">
    <location>
        <begin position="347"/>
        <end position="369"/>
    </location>
</feature>
<feature type="transmembrane region" description="Helical" evidence="8">
    <location>
        <begin position="180"/>
        <end position="207"/>
    </location>
</feature>
<evidence type="ECO:0000259" key="9">
    <source>
        <dbReference type="Pfam" id="PF13231"/>
    </source>
</evidence>
<feature type="transmembrane region" description="Helical" evidence="8">
    <location>
        <begin position="381"/>
        <end position="398"/>
    </location>
</feature>
<evidence type="ECO:0000256" key="4">
    <source>
        <dbReference type="ARBA" id="ARBA00022679"/>
    </source>
</evidence>
<keyword evidence="7 8" id="KW-0472">Membrane</keyword>
<dbReference type="InterPro" id="IPR050297">
    <property type="entry name" value="LipidA_mod_glycosyltrf_83"/>
</dbReference>
<feature type="transmembrane region" description="Helical" evidence="8">
    <location>
        <begin position="101"/>
        <end position="121"/>
    </location>
</feature>
<evidence type="ECO:0000256" key="8">
    <source>
        <dbReference type="SAM" id="Phobius"/>
    </source>
</evidence>
<gene>
    <name evidence="10" type="ORF">A3A39_03090</name>
</gene>
<dbReference type="GO" id="GO:0016763">
    <property type="term" value="F:pentosyltransferase activity"/>
    <property type="evidence" value="ECO:0007669"/>
    <property type="project" value="TreeGrafter"/>
</dbReference>
<comment type="subcellular location">
    <subcellularLocation>
        <location evidence="1">Cell membrane</location>
        <topology evidence="1">Multi-pass membrane protein</topology>
    </subcellularLocation>
</comment>
<keyword evidence="5 8" id="KW-0812">Transmembrane</keyword>
<evidence type="ECO:0000256" key="1">
    <source>
        <dbReference type="ARBA" id="ARBA00004651"/>
    </source>
</evidence>
<evidence type="ECO:0000256" key="3">
    <source>
        <dbReference type="ARBA" id="ARBA00022676"/>
    </source>
</evidence>
<feature type="transmembrane region" description="Helical" evidence="8">
    <location>
        <begin position="219"/>
        <end position="239"/>
    </location>
</feature>
<sequence length="520" mass="58341">MARLVAWARSEWRTVLLVTIGASLQLFLVTRPVEFLITNVLPDDAFYYFEIARNIAAGLGSTFDSVTPTNGYHPLWLVILVPIFAYFSVDGVADVAPIHAALVFSVAINAVTALLVARILARFTENAYIRALGLVIWILNPFILYETINGLETSLSLFLFALFFLLALRVEERKSSNYLILGGVAGLMILARLDLAIYFAAFLAWVLLRCGWRDGFRRVLIAGVVATFVVSPWVAWNIAKFGTPLTSSSVAATVINHQLIVQDHGESWFQTAKAVIYHTQYELDKLFERTGMYAIACGVFGAALALALLGFLKLPSRVALLTVTQSLFVGFMALFFANAGIRWTARTWYFVSFNLFLAILSVYVVDVLFARVSHEGWKRGGVVALALIVAFSFGVDWSKNQRRGSQPQHRQMYEATLWMNEHLPAGTTVGVWNAGIQGYFSQHMVVNLDGTVNNAALSAIRERKLWSYVKDSGIDYLSDFPLYIRYRYKSFLDADDVWSNLELVRRMDESPESLSIWRVK</sequence>
<dbReference type="GO" id="GO:0005886">
    <property type="term" value="C:plasma membrane"/>
    <property type="evidence" value="ECO:0007669"/>
    <property type="project" value="UniProtKB-SubCell"/>
</dbReference>
<keyword evidence="2" id="KW-1003">Cell membrane</keyword>
<keyword evidence="6 8" id="KW-1133">Transmembrane helix</keyword>
<reference evidence="10 11" key="1">
    <citation type="journal article" date="2016" name="Nat. Commun.">
        <title>Thousands of microbial genomes shed light on interconnected biogeochemical processes in an aquifer system.</title>
        <authorList>
            <person name="Anantharaman K."/>
            <person name="Brown C.T."/>
            <person name="Hug L.A."/>
            <person name="Sharon I."/>
            <person name="Castelle C.J."/>
            <person name="Probst A.J."/>
            <person name="Thomas B.C."/>
            <person name="Singh A."/>
            <person name="Wilkins M.J."/>
            <person name="Karaoz U."/>
            <person name="Brodie E.L."/>
            <person name="Williams K.H."/>
            <person name="Hubbard S.S."/>
            <person name="Banfield J.F."/>
        </authorList>
    </citation>
    <scope>NUCLEOTIDE SEQUENCE [LARGE SCALE GENOMIC DNA]</scope>
</reference>
<feature type="transmembrane region" description="Helical" evidence="8">
    <location>
        <begin position="127"/>
        <end position="144"/>
    </location>
</feature>
<evidence type="ECO:0000256" key="6">
    <source>
        <dbReference type="ARBA" id="ARBA00022989"/>
    </source>
</evidence>
<accession>A0A1F6F2I4</accession>
<feature type="transmembrane region" description="Helical" evidence="8">
    <location>
        <begin position="318"/>
        <end position="341"/>
    </location>
</feature>
<dbReference type="PANTHER" id="PTHR33908">
    <property type="entry name" value="MANNOSYLTRANSFERASE YKCB-RELATED"/>
    <property type="match status" value="1"/>
</dbReference>
<feature type="transmembrane region" description="Helical" evidence="8">
    <location>
        <begin position="71"/>
        <end position="89"/>
    </location>
</feature>
<name>A0A1F6F2I4_9BACT</name>
<keyword evidence="4" id="KW-0808">Transferase</keyword>
<dbReference type="GO" id="GO:0009103">
    <property type="term" value="P:lipopolysaccharide biosynthetic process"/>
    <property type="evidence" value="ECO:0007669"/>
    <property type="project" value="UniProtKB-ARBA"/>
</dbReference>
<dbReference type="EMBL" id="MFLZ01000014">
    <property type="protein sequence ID" value="OGG80051.1"/>
    <property type="molecule type" value="Genomic_DNA"/>
</dbReference>
<proteinExistence type="predicted"/>
<dbReference type="PANTHER" id="PTHR33908:SF11">
    <property type="entry name" value="MEMBRANE PROTEIN"/>
    <property type="match status" value="1"/>
</dbReference>
<evidence type="ECO:0000313" key="11">
    <source>
        <dbReference type="Proteomes" id="UP000177372"/>
    </source>
</evidence>
<evidence type="ECO:0000256" key="2">
    <source>
        <dbReference type="ARBA" id="ARBA00022475"/>
    </source>
</evidence>
<dbReference type="InterPro" id="IPR038731">
    <property type="entry name" value="RgtA/B/C-like"/>
</dbReference>
<keyword evidence="3" id="KW-0328">Glycosyltransferase</keyword>
<evidence type="ECO:0000313" key="10">
    <source>
        <dbReference type="EMBL" id="OGG80051.1"/>
    </source>
</evidence>
<evidence type="ECO:0000256" key="5">
    <source>
        <dbReference type="ARBA" id="ARBA00022692"/>
    </source>
</evidence>
<feature type="transmembrane region" description="Helical" evidence="8">
    <location>
        <begin position="291"/>
        <end position="311"/>
    </location>
</feature>
<feature type="domain" description="Glycosyltransferase RgtA/B/C/D-like" evidence="9">
    <location>
        <begin position="98"/>
        <end position="236"/>
    </location>
</feature>
<protein>
    <recommendedName>
        <fullName evidence="9">Glycosyltransferase RgtA/B/C/D-like domain-containing protein</fullName>
    </recommendedName>
</protein>
<dbReference type="AlphaFoldDB" id="A0A1F6F2I4"/>